<dbReference type="InterPro" id="IPR000531">
    <property type="entry name" value="Beta-barrel_TonB"/>
</dbReference>
<keyword evidence="10 11" id="KW-0998">Cell outer membrane</keyword>
<dbReference type="SUPFAM" id="SSF56935">
    <property type="entry name" value="Porins"/>
    <property type="match status" value="1"/>
</dbReference>
<evidence type="ECO:0000256" key="10">
    <source>
        <dbReference type="ARBA" id="ARBA00023237"/>
    </source>
</evidence>
<keyword evidence="13" id="KW-0732">Signal</keyword>
<evidence type="ECO:0000313" key="17">
    <source>
        <dbReference type="Proteomes" id="UP000681425"/>
    </source>
</evidence>
<dbReference type="Pfam" id="PF07715">
    <property type="entry name" value="Plug"/>
    <property type="match status" value="1"/>
</dbReference>
<evidence type="ECO:0000256" key="5">
    <source>
        <dbReference type="ARBA" id="ARBA00022692"/>
    </source>
</evidence>
<evidence type="ECO:0000256" key="4">
    <source>
        <dbReference type="ARBA" id="ARBA00022496"/>
    </source>
</evidence>
<evidence type="ECO:0000259" key="15">
    <source>
        <dbReference type="Pfam" id="PF07715"/>
    </source>
</evidence>
<reference evidence="16" key="1">
    <citation type="submission" date="2021-04" db="EMBL/GenBank/DDBJ databases">
        <title>Isolation of p-tert-butylphenol degrading bacteria Sphingobium phenoxybenzoativorans Tas13 from active sludge.</title>
        <authorList>
            <person name="Li Y."/>
        </authorList>
    </citation>
    <scope>NUCLEOTIDE SEQUENCE</scope>
    <source>
        <strain evidence="16">Tas13</strain>
    </source>
</reference>
<feature type="chain" id="PRO_5037859743" evidence="13">
    <location>
        <begin position="34"/>
        <end position="801"/>
    </location>
</feature>
<evidence type="ECO:0000256" key="11">
    <source>
        <dbReference type="PROSITE-ProRule" id="PRU01360"/>
    </source>
</evidence>
<dbReference type="InterPro" id="IPR012910">
    <property type="entry name" value="Plug_dom"/>
</dbReference>
<dbReference type="GO" id="GO:0006826">
    <property type="term" value="P:iron ion transport"/>
    <property type="evidence" value="ECO:0007669"/>
    <property type="project" value="UniProtKB-KW"/>
</dbReference>
<feature type="signal peptide" evidence="13">
    <location>
        <begin position="1"/>
        <end position="33"/>
    </location>
</feature>
<evidence type="ECO:0000256" key="9">
    <source>
        <dbReference type="ARBA" id="ARBA00023136"/>
    </source>
</evidence>
<organism evidence="16 17">
    <name type="scientific">Sphingobium phenoxybenzoativorans</name>
    <dbReference type="NCBI Taxonomy" id="1592790"/>
    <lineage>
        <taxon>Bacteria</taxon>
        <taxon>Pseudomonadati</taxon>
        <taxon>Pseudomonadota</taxon>
        <taxon>Alphaproteobacteria</taxon>
        <taxon>Sphingomonadales</taxon>
        <taxon>Sphingomonadaceae</taxon>
        <taxon>Sphingobium</taxon>
    </lineage>
</organism>
<feature type="domain" description="TonB-dependent receptor plug" evidence="15">
    <location>
        <begin position="64"/>
        <end position="169"/>
    </location>
</feature>
<dbReference type="Proteomes" id="UP000681425">
    <property type="component" value="Chromosome"/>
</dbReference>
<dbReference type="PROSITE" id="PS52016">
    <property type="entry name" value="TONB_DEPENDENT_REC_3"/>
    <property type="match status" value="1"/>
</dbReference>
<dbReference type="KEGG" id="spph:KFK14_05275"/>
<proteinExistence type="inferred from homology"/>
<dbReference type="GO" id="GO:0009279">
    <property type="term" value="C:cell outer membrane"/>
    <property type="evidence" value="ECO:0007669"/>
    <property type="project" value="UniProtKB-SubCell"/>
</dbReference>
<keyword evidence="4" id="KW-0410">Iron transport</keyword>
<dbReference type="Gene3D" id="2.40.170.20">
    <property type="entry name" value="TonB-dependent receptor, beta-barrel domain"/>
    <property type="match status" value="2"/>
</dbReference>
<keyword evidence="7" id="KW-0406">Ion transport</keyword>
<dbReference type="PANTHER" id="PTHR32552:SF81">
    <property type="entry name" value="TONB-DEPENDENT OUTER MEMBRANE RECEPTOR"/>
    <property type="match status" value="1"/>
</dbReference>
<protein>
    <submittedName>
        <fullName evidence="16">TonB-dependent receptor</fullName>
    </submittedName>
</protein>
<dbReference type="AlphaFoldDB" id="A0A975Q2W1"/>
<comment type="similarity">
    <text evidence="11 12">Belongs to the TonB-dependent receptor family.</text>
</comment>
<dbReference type="InterPro" id="IPR039426">
    <property type="entry name" value="TonB-dep_rcpt-like"/>
</dbReference>
<evidence type="ECO:0000256" key="1">
    <source>
        <dbReference type="ARBA" id="ARBA00004571"/>
    </source>
</evidence>
<sequence>MFENNRVSRRALLAGAQAGVVLAFLNAGGAVYAQATGAESQSSDGQAVSSGDIVVTARRSDERLQDVPVAVTAFGSEALAERRISTESDLQIATPGLTVRSAVSSNQINYAIRGQSVDGFSFSSPAVTAYFNEVPTGGTSATSLFDLESIQVLKGPQGTLFGRNATGGAVLYAAKRPDEEFGGYVKGGYGNFNNVEVEGAINIPLTDGIAVRFSGRSQTRDGFQHNLIDGNDINSIDAQIGRVSLLIAPSGSGFSNVTVFQRGQYGGSNGGLSVQNANGVNGAPATYVDPSDGLTKPLVTAMRDLHGPDALGAGQGSSTDPRVNALYNGIGDYLTKRQAGLADGFYDVSINRDQRHRADQVFLSNTTSYELSDTATIKNIFGYNKVVSEDNLDVDGSPYEFFGAQGGPDQEKWGKTYSGNGYIFGTKQWSNELQLSGEIGALKYIVGGFISQEKTWSYIPVTIAPDLGLPYLGSYDSTSNDKSKALYAQLTYALTDRLNLTGGLRYTWENVGIRFNPGSASDPKLLGALNSTKVKDSKPSWLVSLDYKVTDDLLLYFNQRGSWRTGGFNGTSGASFPNPDFFKPETTYDFEVGAKYAGLLGSIPARVNLAVYDQYIKNVQRTIYLNNAALAGNANKARVSGAELDGNFTLADGFDVGGAFSYTDARYTDNRALVGGQGFFFGPYADAPKYTGSAFARASTEFGDAGEVALRGEVYAQSHFFYSNLNNTVLPGTRIGGYKLINVRAEWNEMFGSKVSAAFYVNNLTKEKYYTGGIALGQVTGSNSTTPGAPRMYGFELSAKF</sequence>
<dbReference type="EMBL" id="CP073910">
    <property type="protein sequence ID" value="QUT06853.1"/>
    <property type="molecule type" value="Genomic_DNA"/>
</dbReference>
<evidence type="ECO:0000256" key="2">
    <source>
        <dbReference type="ARBA" id="ARBA00022448"/>
    </source>
</evidence>
<keyword evidence="9 11" id="KW-0472">Membrane</keyword>
<dbReference type="PANTHER" id="PTHR32552">
    <property type="entry name" value="FERRICHROME IRON RECEPTOR-RELATED"/>
    <property type="match status" value="1"/>
</dbReference>
<keyword evidence="3 11" id="KW-1134">Transmembrane beta strand</keyword>
<keyword evidence="16" id="KW-0675">Receptor</keyword>
<gene>
    <name evidence="16" type="ORF">KFK14_05275</name>
</gene>
<dbReference type="RefSeq" id="WP_212610143.1">
    <property type="nucleotide sequence ID" value="NZ_CP073910.1"/>
</dbReference>
<keyword evidence="5 11" id="KW-0812">Transmembrane</keyword>
<dbReference type="InterPro" id="IPR036942">
    <property type="entry name" value="Beta-barrel_TonB_sf"/>
</dbReference>
<evidence type="ECO:0000256" key="6">
    <source>
        <dbReference type="ARBA" id="ARBA00023004"/>
    </source>
</evidence>
<evidence type="ECO:0000256" key="7">
    <source>
        <dbReference type="ARBA" id="ARBA00023065"/>
    </source>
</evidence>
<evidence type="ECO:0000256" key="13">
    <source>
        <dbReference type="SAM" id="SignalP"/>
    </source>
</evidence>
<accession>A0A975Q2W1</accession>
<dbReference type="PROSITE" id="PS51318">
    <property type="entry name" value="TAT"/>
    <property type="match status" value="1"/>
</dbReference>
<comment type="subcellular location">
    <subcellularLocation>
        <location evidence="1 11">Cell outer membrane</location>
        <topology evidence="1 11">Multi-pass membrane protein</topology>
    </subcellularLocation>
</comment>
<evidence type="ECO:0000259" key="14">
    <source>
        <dbReference type="Pfam" id="PF00593"/>
    </source>
</evidence>
<dbReference type="Pfam" id="PF00593">
    <property type="entry name" value="TonB_dep_Rec_b-barrel"/>
    <property type="match status" value="1"/>
</dbReference>
<keyword evidence="2 11" id="KW-0813">Transport</keyword>
<name>A0A975Q2W1_9SPHN</name>
<evidence type="ECO:0000256" key="8">
    <source>
        <dbReference type="ARBA" id="ARBA00023077"/>
    </source>
</evidence>
<keyword evidence="8 12" id="KW-0798">TonB box</keyword>
<feature type="domain" description="TonB-dependent receptor-like beta-barrel" evidence="14">
    <location>
        <begin position="319"/>
        <end position="764"/>
    </location>
</feature>
<keyword evidence="17" id="KW-1185">Reference proteome</keyword>
<dbReference type="InterPro" id="IPR006311">
    <property type="entry name" value="TAT_signal"/>
</dbReference>
<keyword evidence="6" id="KW-0408">Iron</keyword>
<evidence type="ECO:0000256" key="12">
    <source>
        <dbReference type="RuleBase" id="RU003357"/>
    </source>
</evidence>
<evidence type="ECO:0000256" key="3">
    <source>
        <dbReference type="ARBA" id="ARBA00022452"/>
    </source>
</evidence>
<evidence type="ECO:0000313" key="16">
    <source>
        <dbReference type="EMBL" id="QUT06853.1"/>
    </source>
</evidence>